<keyword evidence="1" id="KW-0677">Repeat</keyword>
<dbReference type="Gene3D" id="3.40.50.300">
    <property type="entry name" value="P-loop containing nucleotide triphosphate hydrolases"/>
    <property type="match status" value="1"/>
</dbReference>
<name>A0A1L9PFS0_ASPVE</name>
<feature type="domain" description="NACHT" evidence="2">
    <location>
        <begin position="186"/>
        <end position="334"/>
    </location>
</feature>
<organism evidence="3 4">
    <name type="scientific">Aspergillus versicolor CBS 583.65</name>
    <dbReference type="NCBI Taxonomy" id="1036611"/>
    <lineage>
        <taxon>Eukaryota</taxon>
        <taxon>Fungi</taxon>
        <taxon>Dikarya</taxon>
        <taxon>Ascomycota</taxon>
        <taxon>Pezizomycotina</taxon>
        <taxon>Eurotiomycetes</taxon>
        <taxon>Eurotiomycetidae</taxon>
        <taxon>Eurotiales</taxon>
        <taxon>Aspergillaceae</taxon>
        <taxon>Aspergillus</taxon>
        <taxon>Aspergillus subgen. Nidulantes</taxon>
    </lineage>
</organism>
<dbReference type="STRING" id="1036611.A0A1L9PFS0"/>
<dbReference type="Pfam" id="PF24883">
    <property type="entry name" value="NPHP3_N"/>
    <property type="match status" value="1"/>
</dbReference>
<evidence type="ECO:0000313" key="4">
    <source>
        <dbReference type="Proteomes" id="UP000184073"/>
    </source>
</evidence>
<dbReference type="RefSeq" id="XP_040666101.1">
    <property type="nucleotide sequence ID" value="XM_040808198.1"/>
</dbReference>
<keyword evidence="4" id="KW-1185">Reference proteome</keyword>
<dbReference type="AlphaFoldDB" id="A0A1L9PFS0"/>
<accession>A0A1L9PFS0</accession>
<dbReference type="GeneID" id="63723709"/>
<evidence type="ECO:0000256" key="1">
    <source>
        <dbReference type="ARBA" id="ARBA00022737"/>
    </source>
</evidence>
<dbReference type="PANTHER" id="PTHR10039">
    <property type="entry name" value="AMELOGENIN"/>
    <property type="match status" value="1"/>
</dbReference>
<evidence type="ECO:0000313" key="3">
    <source>
        <dbReference type="EMBL" id="OJJ00339.1"/>
    </source>
</evidence>
<proteinExistence type="predicted"/>
<sequence length="383" mass="43157">MDPLSDTASVIEIIQIIEAITRIFRRYLNVGRVKEVWWDISLLQRQIGALSQTLEPLQTLLHSQIPTQAGLLEDIAKCSATLSRLRDKIDPETTQTLLSRWEFQRWTWPMTANDVTNVIREIERYESSFWLSLMLSKTQSHHLVHPKIDLKGVTFNDENQRIKCLPGTQVDVLRKIDNWMKSPGKCLFWLTGIAGSGKSTIARTVSSCARRQGILGASFIFKRGEQDRGNAKLLFSALAKQLGDAIPQRSSSIQHVIGKNPDIAGRGLEEQFQKLILQPLIALNPGPTSTILIVIDALDECDQDGDVRDILELLPSVQESRSVQVRFLLTSRPDLPVKLGLQHLIIHEIPNPAIEHDIRLYLNNEFSRLQQECGLPTTGPGTR</sequence>
<dbReference type="InterPro" id="IPR027417">
    <property type="entry name" value="P-loop_NTPase"/>
</dbReference>
<dbReference type="OrthoDB" id="674604at2759"/>
<protein>
    <recommendedName>
        <fullName evidence="2">NACHT domain-containing protein</fullName>
    </recommendedName>
</protein>
<reference evidence="4" key="1">
    <citation type="journal article" date="2017" name="Genome Biol.">
        <title>Comparative genomics reveals high biological diversity and specific adaptations in the industrially and medically important fungal genus Aspergillus.</title>
        <authorList>
            <person name="de Vries R.P."/>
            <person name="Riley R."/>
            <person name="Wiebenga A."/>
            <person name="Aguilar-Osorio G."/>
            <person name="Amillis S."/>
            <person name="Uchima C.A."/>
            <person name="Anderluh G."/>
            <person name="Asadollahi M."/>
            <person name="Askin M."/>
            <person name="Barry K."/>
            <person name="Battaglia E."/>
            <person name="Bayram O."/>
            <person name="Benocci T."/>
            <person name="Braus-Stromeyer S.A."/>
            <person name="Caldana C."/>
            <person name="Canovas D."/>
            <person name="Cerqueira G.C."/>
            <person name="Chen F."/>
            <person name="Chen W."/>
            <person name="Choi C."/>
            <person name="Clum A."/>
            <person name="Dos Santos R.A."/>
            <person name="Damasio A.R."/>
            <person name="Diallinas G."/>
            <person name="Emri T."/>
            <person name="Fekete E."/>
            <person name="Flipphi M."/>
            <person name="Freyberg S."/>
            <person name="Gallo A."/>
            <person name="Gournas C."/>
            <person name="Habgood R."/>
            <person name="Hainaut M."/>
            <person name="Harispe M.L."/>
            <person name="Henrissat B."/>
            <person name="Hilden K.S."/>
            <person name="Hope R."/>
            <person name="Hossain A."/>
            <person name="Karabika E."/>
            <person name="Karaffa L."/>
            <person name="Karanyi Z."/>
            <person name="Krasevec N."/>
            <person name="Kuo A."/>
            <person name="Kusch H."/>
            <person name="LaButti K."/>
            <person name="Lagendijk E.L."/>
            <person name="Lapidus A."/>
            <person name="Levasseur A."/>
            <person name="Lindquist E."/>
            <person name="Lipzen A."/>
            <person name="Logrieco A.F."/>
            <person name="MacCabe A."/>
            <person name="Maekelae M.R."/>
            <person name="Malavazi I."/>
            <person name="Melin P."/>
            <person name="Meyer V."/>
            <person name="Mielnichuk N."/>
            <person name="Miskei M."/>
            <person name="Molnar A.P."/>
            <person name="Mule G."/>
            <person name="Ngan C.Y."/>
            <person name="Orejas M."/>
            <person name="Orosz E."/>
            <person name="Ouedraogo J.P."/>
            <person name="Overkamp K.M."/>
            <person name="Park H.-S."/>
            <person name="Perrone G."/>
            <person name="Piumi F."/>
            <person name="Punt P.J."/>
            <person name="Ram A.F."/>
            <person name="Ramon A."/>
            <person name="Rauscher S."/>
            <person name="Record E."/>
            <person name="Riano-Pachon D.M."/>
            <person name="Robert V."/>
            <person name="Roehrig J."/>
            <person name="Ruller R."/>
            <person name="Salamov A."/>
            <person name="Salih N.S."/>
            <person name="Samson R.A."/>
            <person name="Sandor E."/>
            <person name="Sanguinetti M."/>
            <person name="Schuetze T."/>
            <person name="Sepcic K."/>
            <person name="Shelest E."/>
            <person name="Sherlock G."/>
            <person name="Sophianopoulou V."/>
            <person name="Squina F.M."/>
            <person name="Sun H."/>
            <person name="Susca A."/>
            <person name="Todd R.B."/>
            <person name="Tsang A."/>
            <person name="Unkles S.E."/>
            <person name="van de Wiele N."/>
            <person name="van Rossen-Uffink D."/>
            <person name="Oliveira J.V."/>
            <person name="Vesth T.C."/>
            <person name="Visser J."/>
            <person name="Yu J.-H."/>
            <person name="Zhou M."/>
            <person name="Andersen M.R."/>
            <person name="Archer D.B."/>
            <person name="Baker S.E."/>
            <person name="Benoit I."/>
            <person name="Brakhage A.A."/>
            <person name="Braus G.H."/>
            <person name="Fischer R."/>
            <person name="Frisvad J.C."/>
            <person name="Goldman G.H."/>
            <person name="Houbraken J."/>
            <person name="Oakley B."/>
            <person name="Pocsi I."/>
            <person name="Scazzocchio C."/>
            <person name="Seiboth B."/>
            <person name="vanKuyk P.A."/>
            <person name="Wortman J."/>
            <person name="Dyer P.S."/>
            <person name="Grigoriev I.V."/>
        </authorList>
    </citation>
    <scope>NUCLEOTIDE SEQUENCE [LARGE SCALE GENOMIC DNA]</scope>
    <source>
        <strain evidence="4">CBS 583.65</strain>
    </source>
</reference>
<dbReference type="EMBL" id="KV878127">
    <property type="protein sequence ID" value="OJJ00339.1"/>
    <property type="molecule type" value="Genomic_DNA"/>
</dbReference>
<dbReference type="InterPro" id="IPR056884">
    <property type="entry name" value="NPHP3-like_N"/>
</dbReference>
<dbReference type="PANTHER" id="PTHR10039:SF16">
    <property type="entry name" value="GPI INOSITOL-DEACYLASE"/>
    <property type="match status" value="1"/>
</dbReference>
<evidence type="ECO:0000259" key="2">
    <source>
        <dbReference type="PROSITE" id="PS50837"/>
    </source>
</evidence>
<gene>
    <name evidence="3" type="ORF">ASPVEDRAFT_149300</name>
</gene>
<dbReference type="Proteomes" id="UP000184073">
    <property type="component" value="Unassembled WGS sequence"/>
</dbReference>
<dbReference type="InterPro" id="IPR007111">
    <property type="entry name" value="NACHT_NTPase"/>
</dbReference>
<dbReference type="PROSITE" id="PS50837">
    <property type="entry name" value="NACHT"/>
    <property type="match status" value="1"/>
</dbReference>
<dbReference type="SUPFAM" id="SSF52540">
    <property type="entry name" value="P-loop containing nucleoside triphosphate hydrolases"/>
    <property type="match status" value="1"/>
</dbReference>
<dbReference type="VEuPathDB" id="FungiDB:ASPVEDRAFT_149300"/>